<feature type="transmembrane region" description="Helical" evidence="9">
    <location>
        <begin position="99"/>
        <end position="118"/>
    </location>
</feature>
<sequence length="354" mass="38305">MNILDRYIARSVLAAIGVVILVIGALLTLMLFISEVDNLGDGNYTFAKILIWMALMLPARLYLVLPVVALLGSLLALGALAAGSELVVIRSAGVSMKRLAISVSLAGIAMALITSLLGEYVAPGGVRHATDLRDKARHGEARRSVDDGLWLRQSGWFLRVDSTLPGGRIDGLYAYRVNDDGQVVESVAGETARTDGEKLIVDQPEITHLSPTESRVEQPKRLALPIRIAPDVLDIAVTKPDELSSAGLWQYINYLKANDIDADDYQLALWRNIVTPFTVWALVVFALPFAFGSLRSASAGQRLFVGGLIGLLFFLINEIVASTGPVYGIPPWIAASLPTVLLALGTGYWMRRLN</sequence>
<dbReference type="AlphaFoldDB" id="A0A423PU69"/>
<evidence type="ECO:0000256" key="7">
    <source>
        <dbReference type="ARBA" id="ARBA00023136"/>
    </source>
</evidence>
<dbReference type="OrthoDB" id="9776227at2"/>
<comment type="function">
    <text evidence="1">Part of the ABC transporter complex LptBFG involved in the translocation of lipopolysaccharide (LPS) from the inner membrane to the outer membrane.</text>
</comment>
<dbReference type="FunCoup" id="A0A423PU69">
    <property type="interactions" value="204"/>
</dbReference>
<dbReference type="NCBIfam" id="TIGR04408">
    <property type="entry name" value="LptG_lptG"/>
    <property type="match status" value="1"/>
</dbReference>
<accession>A0A423PU69</accession>
<reference evidence="10 11" key="1">
    <citation type="submission" date="2013-10" db="EMBL/GenBank/DDBJ databases">
        <title>Salinisphaera japonica YTM-1 Genome Sequencing.</title>
        <authorList>
            <person name="Lai Q."/>
            <person name="Li C."/>
            <person name="Shao Z."/>
        </authorList>
    </citation>
    <scope>NUCLEOTIDE SEQUENCE [LARGE SCALE GENOMIC DNA]</scope>
    <source>
        <strain evidence="10 11">YTM-1</strain>
    </source>
</reference>
<evidence type="ECO:0000256" key="2">
    <source>
        <dbReference type="ARBA" id="ARBA00004651"/>
    </source>
</evidence>
<proteinExistence type="inferred from homology"/>
<feature type="transmembrane region" description="Helical" evidence="9">
    <location>
        <begin position="273"/>
        <end position="291"/>
    </location>
</feature>
<protein>
    <recommendedName>
        <fullName evidence="12">Permease</fullName>
    </recommendedName>
</protein>
<evidence type="ECO:0000256" key="3">
    <source>
        <dbReference type="ARBA" id="ARBA00007725"/>
    </source>
</evidence>
<dbReference type="InterPro" id="IPR030923">
    <property type="entry name" value="LptG"/>
</dbReference>
<dbReference type="GO" id="GO:0015920">
    <property type="term" value="P:lipopolysaccharide transport"/>
    <property type="evidence" value="ECO:0007669"/>
    <property type="project" value="TreeGrafter"/>
</dbReference>
<keyword evidence="11" id="KW-1185">Reference proteome</keyword>
<comment type="subcellular location">
    <subcellularLocation>
        <location evidence="2">Cell membrane</location>
        <topology evidence="2">Multi-pass membrane protein</topology>
    </subcellularLocation>
</comment>
<dbReference type="GO" id="GO:0055085">
    <property type="term" value="P:transmembrane transport"/>
    <property type="evidence" value="ECO:0007669"/>
    <property type="project" value="InterPro"/>
</dbReference>
<evidence type="ECO:0000313" key="10">
    <source>
        <dbReference type="EMBL" id="ROO29137.1"/>
    </source>
</evidence>
<keyword evidence="7 9" id="KW-0472">Membrane</keyword>
<gene>
    <name evidence="10" type="ORF">SAJA_06940</name>
</gene>
<dbReference type="Pfam" id="PF03739">
    <property type="entry name" value="LptF_LptG"/>
    <property type="match status" value="1"/>
</dbReference>
<feature type="transmembrane region" description="Helical" evidence="9">
    <location>
        <begin position="329"/>
        <end position="350"/>
    </location>
</feature>
<feature type="transmembrane region" description="Helical" evidence="9">
    <location>
        <begin position="303"/>
        <end position="323"/>
    </location>
</feature>
<keyword evidence="6 9" id="KW-1133">Transmembrane helix</keyword>
<dbReference type="InterPro" id="IPR005495">
    <property type="entry name" value="LptG/LptF_permease"/>
</dbReference>
<dbReference type="GO" id="GO:0043190">
    <property type="term" value="C:ATP-binding cassette (ABC) transporter complex"/>
    <property type="evidence" value="ECO:0007669"/>
    <property type="project" value="InterPro"/>
</dbReference>
<organism evidence="10 11">
    <name type="scientific">Salinisphaera japonica YTM-1</name>
    <dbReference type="NCBI Taxonomy" id="1209778"/>
    <lineage>
        <taxon>Bacteria</taxon>
        <taxon>Pseudomonadati</taxon>
        <taxon>Pseudomonadota</taxon>
        <taxon>Gammaproteobacteria</taxon>
        <taxon>Salinisphaerales</taxon>
        <taxon>Salinisphaeraceae</taxon>
        <taxon>Salinisphaera</taxon>
    </lineage>
</organism>
<feature type="transmembrane region" description="Helical" evidence="9">
    <location>
        <begin position="12"/>
        <end position="33"/>
    </location>
</feature>
<dbReference type="EMBL" id="AYKG01000017">
    <property type="protein sequence ID" value="ROO29137.1"/>
    <property type="molecule type" value="Genomic_DNA"/>
</dbReference>
<evidence type="ECO:0000256" key="9">
    <source>
        <dbReference type="SAM" id="Phobius"/>
    </source>
</evidence>
<evidence type="ECO:0000256" key="5">
    <source>
        <dbReference type="ARBA" id="ARBA00022692"/>
    </source>
</evidence>
<evidence type="ECO:0000256" key="4">
    <source>
        <dbReference type="ARBA" id="ARBA00022475"/>
    </source>
</evidence>
<keyword evidence="4" id="KW-1003">Cell membrane</keyword>
<dbReference type="PANTHER" id="PTHR33529:SF2">
    <property type="entry name" value="LIPOPOLYSACCHARIDE EXPORT SYSTEM PERMEASE PROTEIN LPTG"/>
    <property type="match status" value="1"/>
</dbReference>
<evidence type="ECO:0000256" key="8">
    <source>
        <dbReference type="ARBA" id="ARBA00026081"/>
    </source>
</evidence>
<evidence type="ECO:0000256" key="6">
    <source>
        <dbReference type="ARBA" id="ARBA00022989"/>
    </source>
</evidence>
<dbReference type="Proteomes" id="UP000285310">
    <property type="component" value="Unassembled WGS sequence"/>
</dbReference>
<evidence type="ECO:0000256" key="1">
    <source>
        <dbReference type="ARBA" id="ARBA00002265"/>
    </source>
</evidence>
<name>A0A423PU69_9GAMM</name>
<comment type="caution">
    <text evidence="10">The sequence shown here is derived from an EMBL/GenBank/DDBJ whole genome shotgun (WGS) entry which is preliminary data.</text>
</comment>
<comment type="similarity">
    <text evidence="3">Belongs to the LptF/LptG family.</text>
</comment>
<keyword evidence="5 9" id="KW-0812">Transmembrane</keyword>
<comment type="subunit">
    <text evidence="8">Component of the lipopolysaccharide transport and assembly complex. The LptBFG transporter is composed of two ATP-binding proteins (LptB) and two transmembrane proteins (LptF and LptG).</text>
</comment>
<dbReference type="PANTHER" id="PTHR33529">
    <property type="entry name" value="SLR0882 PROTEIN-RELATED"/>
    <property type="match status" value="1"/>
</dbReference>
<evidence type="ECO:0008006" key="12">
    <source>
        <dbReference type="Google" id="ProtNLM"/>
    </source>
</evidence>
<dbReference type="RefSeq" id="WP_123657912.1">
    <property type="nucleotide sequence ID" value="NZ_AYKG01000017.1"/>
</dbReference>
<dbReference type="InParanoid" id="A0A423PU69"/>
<evidence type="ECO:0000313" key="11">
    <source>
        <dbReference type="Proteomes" id="UP000285310"/>
    </source>
</evidence>